<protein>
    <submittedName>
        <fullName evidence="2">Uncharacterized protein</fullName>
    </submittedName>
</protein>
<gene>
    <name evidence="2" type="ORF">BECKTC1821D_GA0114238_10567</name>
</gene>
<sequence>MLAFHDFNYRTTAWTHHDHQTAATTRDPRPATRDPRPATTQVGALSTPLEQRCWQRQYLLIFKLMLLSEGDPLYSERGLGKSVDFINGNSLLSLVDPGLLKCRSR</sequence>
<feature type="compositionally biased region" description="Basic and acidic residues" evidence="1">
    <location>
        <begin position="16"/>
        <end position="36"/>
    </location>
</feature>
<feature type="region of interest" description="Disordered" evidence="1">
    <location>
        <begin position="16"/>
        <end position="43"/>
    </location>
</feature>
<dbReference type="AlphaFoldDB" id="A0A450Z2J3"/>
<evidence type="ECO:0000256" key="1">
    <source>
        <dbReference type="SAM" id="MobiDB-lite"/>
    </source>
</evidence>
<accession>A0A450Z2J3</accession>
<organism evidence="2">
    <name type="scientific">Candidatus Kentrum sp. TC</name>
    <dbReference type="NCBI Taxonomy" id="2126339"/>
    <lineage>
        <taxon>Bacteria</taxon>
        <taxon>Pseudomonadati</taxon>
        <taxon>Pseudomonadota</taxon>
        <taxon>Gammaproteobacteria</taxon>
        <taxon>Candidatus Kentrum</taxon>
    </lineage>
</organism>
<dbReference type="EMBL" id="CAADFS010000056">
    <property type="protein sequence ID" value="VFK48014.1"/>
    <property type="molecule type" value="Genomic_DNA"/>
</dbReference>
<evidence type="ECO:0000313" key="2">
    <source>
        <dbReference type="EMBL" id="VFK48014.1"/>
    </source>
</evidence>
<reference evidence="2" key="1">
    <citation type="submission" date="2019-02" db="EMBL/GenBank/DDBJ databases">
        <authorList>
            <person name="Gruber-Vodicka R. H."/>
            <person name="Seah K. B. B."/>
        </authorList>
    </citation>
    <scope>NUCLEOTIDE SEQUENCE</scope>
    <source>
        <strain evidence="2">BECK_BZ123</strain>
    </source>
</reference>
<proteinExistence type="predicted"/>
<name>A0A450Z2J3_9GAMM</name>